<feature type="domain" description="F-box" evidence="3">
    <location>
        <begin position="15"/>
        <end position="58"/>
    </location>
</feature>
<organism evidence="4 5">
    <name type="scientific">Perkinsus olseni</name>
    <name type="common">Perkinsus atlanticus</name>
    <dbReference type="NCBI Taxonomy" id="32597"/>
    <lineage>
        <taxon>Eukaryota</taxon>
        <taxon>Sar</taxon>
        <taxon>Alveolata</taxon>
        <taxon>Perkinsozoa</taxon>
        <taxon>Perkinsea</taxon>
        <taxon>Perkinsida</taxon>
        <taxon>Perkinsidae</taxon>
        <taxon>Perkinsus</taxon>
    </lineage>
</organism>
<proteinExistence type="predicted"/>
<evidence type="ECO:0000256" key="2">
    <source>
        <dbReference type="ARBA" id="ARBA00022737"/>
    </source>
</evidence>
<evidence type="ECO:0000259" key="3">
    <source>
        <dbReference type="Pfam" id="PF12937"/>
    </source>
</evidence>
<evidence type="ECO:0000256" key="1">
    <source>
        <dbReference type="ARBA" id="ARBA00022574"/>
    </source>
</evidence>
<keyword evidence="1" id="KW-0853">WD repeat</keyword>
<dbReference type="EMBL" id="JABANO010035918">
    <property type="protein sequence ID" value="KAF4702673.1"/>
    <property type="molecule type" value="Genomic_DNA"/>
</dbReference>
<protein>
    <recommendedName>
        <fullName evidence="3">F-box domain-containing protein</fullName>
    </recommendedName>
</protein>
<keyword evidence="5" id="KW-1185">Reference proteome</keyword>
<dbReference type="InterPro" id="IPR036047">
    <property type="entry name" value="F-box-like_dom_sf"/>
</dbReference>
<evidence type="ECO:0000313" key="5">
    <source>
        <dbReference type="Proteomes" id="UP000553632"/>
    </source>
</evidence>
<dbReference type="InterPro" id="IPR036322">
    <property type="entry name" value="WD40_repeat_dom_sf"/>
</dbReference>
<dbReference type="InterPro" id="IPR001680">
    <property type="entry name" value="WD40_rpt"/>
</dbReference>
<name>A0A7J6Q2Z8_PEROL</name>
<reference evidence="4 5" key="1">
    <citation type="submission" date="2020-04" db="EMBL/GenBank/DDBJ databases">
        <title>Perkinsus olseni comparative genomics.</title>
        <authorList>
            <person name="Bogema D.R."/>
        </authorList>
    </citation>
    <scope>NUCLEOTIDE SEQUENCE [LARGE SCALE GENOMIC DNA]</scope>
    <source>
        <strain evidence="4 5">ATCC PRA-207</strain>
    </source>
</reference>
<dbReference type="SUPFAM" id="SSF50978">
    <property type="entry name" value="WD40 repeat-like"/>
    <property type="match status" value="1"/>
</dbReference>
<dbReference type="Gene3D" id="2.130.10.10">
    <property type="entry name" value="YVTN repeat-like/Quinoprotein amine dehydrogenase"/>
    <property type="match status" value="2"/>
</dbReference>
<comment type="caution">
    <text evidence="4">The sequence shown here is derived from an EMBL/GenBank/DDBJ whole genome shotgun (WGS) entry which is preliminary data.</text>
</comment>
<dbReference type="Proteomes" id="UP000553632">
    <property type="component" value="Unassembled WGS sequence"/>
</dbReference>
<dbReference type="SUPFAM" id="SSF81383">
    <property type="entry name" value="F-box domain"/>
    <property type="match status" value="1"/>
</dbReference>
<dbReference type="Gene3D" id="1.20.1280.50">
    <property type="match status" value="1"/>
</dbReference>
<dbReference type="SMART" id="SM00320">
    <property type="entry name" value="WD40"/>
    <property type="match status" value="4"/>
</dbReference>
<dbReference type="PANTHER" id="PTHR19857">
    <property type="entry name" value="MITOCHONDRIAL DIVISION PROTEIN 1-RELATED"/>
    <property type="match status" value="1"/>
</dbReference>
<dbReference type="InterPro" id="IPR001810">
    <property type="entry name" value="F-box_dom"/>
</dbReference>
<gene>
    <name evidence="4" type="ORF">FOZ63_002636</name>
</gene>
<accession>A0A7J6Q2Z8</accession>
<sequence length="434" mass="48639">MDTNQKRPKNRLITDIPEHILADSILSSYSVNEYYTYTQVCKRWSSVLRSDWLWKRHCEARGFHHSTESTPKTKRNCHSEGHRSTAVWRDIYRKRHSVEKRFSRGQYVERKRDSRSAPILDLKTCSASALAACRSGRILVYDLSGSGEPVGREWWTTVTKPKVELVRPLRTGEPFSVKPVAALTCAPLSEGYVGGGYADGSITIWRLGTREAVANWMGHTGGATTSICHVEGSKLSSAGSDGYCRVWDASAASKCVWSSPPPAWEGEDPSMRIKKQYTSISRLDAAIIIAGRKDSSWRAYDTRVGGRQTEVAKCVMKDWCMCVEADDQGSHTVRASDKSVKIFDIRRIASERGEPLQEWHRSSRLLTRFCSDGRYRLVSCGLDGRVLVSSLENDSKQASEVHSEDDYMLACAFDSSRLVVAGLRGKVDIFGFDD</sequence>
<keyword evidence="2" id="KW-0677">Repeat</keyword>
<evidence type="ECO:0000313" key="4">
    <source>
        <dbReference type="EMBL" id="KAF4702673.1"/>
    </source>
</evidence>
<dbReference type="InterPro" id="IPR051179">
    <property type="entry name" value="WD_repeat_multifunction"/>
</dbReference>
<dbReference type="PANTHER" id="PTHR19857:SF21">
    <property type="entry name" value="ANAPHASE-PROMOTING COMPLEX SUBUNIT 4 WD40 DOMAIN-CONTAINING PROTEIN"/>
    <property type="match status" value="1"/>
</dbReference>
<dbReference type="Pfam" id="PF12937">
    <property type="entry name" value="F-box-like"/>
    <property type="match status" value="1"/>
</dbReference>
<dbReference type="InterPro" id="IPR015943">
    <property type="entry name" value="WD40/YVTN_repeat-like_dom_sf"/>
</dbReference>
<dbReference type="AlphaFoldDB" id="A0A7J6Q2Z8"/>